<accession>A0A3A8PLS3</accession>
<dbReference type="AlphaFoldDB" id="A0A3A8PLS3"/>
<dbReference type="InterPro" id="IPR036812">
    <property type="entry name" value="NAD(P)_OxRdtase_dom_sf"/>
</dbReference>
<dbReference type="PANTHER" id="PTHR43364:SF5">
    <property type="entry name" value="REDUCTASE"/>
    <property type="match status" value="1"/>
</dbReference>
<sequence>MDHRTLGSTALSVSRLCLGTVNFGLHTSQEEAFLILDQAFDHGINFIDTAEAYSEGRSESILGNWLALAPHRRSQIVLATKVFRAPDEPRLTARHIAQACDASLRRLKTDRIELFQVHHVDRACPWDELMEALARLMRDGKIQHAGSSNFAAWDIACAGSFSQQRELPGFVSEQSVYNLRRRLLELEVMPCCRSFGMALLAYSPLGGGLLAGAPTGASPGRRADSWVQRIAEQHRGQLTAFHELCREAGHSAADVALAWVLRNANVTAAIIGPRTVEQLAQNLGALTLELSESLVAKLDEIWPGPGGEAPQAYAW</sequence>
<evidence type="ECO:0000259" key="1">
    <source>
        <dbReference type="Pfam" id="PF00248"/>
    </source>
</evidence>
<gene>
    <name evidence="2" type="ORF">D7V93_25240</name>
</gene>
<dbReference type="PANTHER" id="PTHR43364">
    <property type="entry name" value="NADH-SPECIFIC METHYLGLYOXAL REDUCTASE-RELATED"/>
    <property type="match status" value="1"/>
</dbReference>
<evidence type="ECO:0000313" key="3">
    <source>
        <dbReference type="Proteomes" id="UP000272888"/>
    </source>
</evidence>
<dbReference type="GO" id="GO:0005829">
    <property type="term" value="C:cytosol"/>
    <property type="evidence" value="ECO:0007669"/>
    <property type="project" value="TreeGrafter"/>
</dbReference>
<dbReference type="InterPro" id="IPR023210">
    <property type="entry name" value="NADP_OxRdtase_dom"/>
</dbReference>
<dbReference type="InterPro" id="IPR050523">
    <property type="entry name" value="AKR_Detox_Biosynth"/>
</dbReference>
<keyword evidence="3" id="KW-1185">Reference proteome</keyword>
<organism evidence="2 3">
    <name type="scientific">Corallococcus llansteffanensis</name>
    <dbReference type="NCBI Taxonomy" id="2316731"/>
    <lineage>
        <taxon>Bacteria</taxon>
        <taxon>Pseudomonadati</taxon>
        <taxon>Myxococcota</taxon>
        <taxon>Myxococcia</taxon>
        <taxon>Myxococcales</taxon>
        <taxon>Cystobacterineae</taxon>
        <taxon>Myxococcaceae</taxon>
        <taxon>Corallococcus</taxon>
    </lineage>
</organism>
<name>A0A3A8PLS3_9BACT</name>
<comment type="caution">
    <text evidence="2">The sequence shown here is derived from an EMBL/GenBank/DDBJ whole genome shotgun (WGS) entry which is preliminary data.</text>
</comment>
<proteinExistence type="predicted"/>
<evidence type="ECO:0000313" key="2">
    <source>
        <dbReference type="EMBL" id="RKH54625.1"/>
    </source>
</evidence>
<dbReference type="Proteomes" id="UP000272888">
    <property type="component" value="Unassembled WGS sequence"/>
</dbReference>
<protein>
    <submittedName>
        <fullName evidence="2">Aldo/keto reductase</fullName>
    </submittedName>
</protein>
<dbReference type="EMBL" id="RAWB01000295">
    <property type="protein sequence ID" value="RKH54625.1"/>
    <property type="molecule type" value="Genomic_DNA"/>
</dbReference>
<dbReference type="Pfam" id="PF00248">
    <property type="entry name" value="Aldo_ket_red"/>
    <property type="match status" value="1"/>
</dbReference>
<dbReference type="Gene3D" id="3.20.20.100">
    <property type="entry name" value="NADP-dependent oxidoreductase domain"/>
    <property type="match status" value="1"/>
</dbReference>
<dbReference type="RefSeq" id="WP_120645829.1">
    <property type="nucleotide sequence ID" value="NZ_RAWB01000295.1"/>
</dbReference>
<feature type="domain" description="NADP-dependent oxidoreductase" evidence="1">
    <location>
        <begin position="15"/>
        <end position="302"/>
    </location>
</feature>
<reference evidence="3" key="1">
    <citation type="submission" date="2018-09" db="EMBL/GenBank/DDBJ databases">
        <authorList>
            <person name="Livingstone P.G."/>
            <person name="Whitworth D.E."/>
        </authorList>
    </citation>
    <scope>NUCLEOTIDE SEQUENCE [LARGE SCALE GENOMIC DNA]</scope>
    <source>
        <strain evidence="3">CA051B</strain>
    </source>
</reference>
<dbReference type="SUPFAM" id="SSF51430">
    <property type="entry name" value="NAD(P)-linked oxidoreductase"/>
    <property type="match status" value="1"/>
</dbReference>